<dbReference type="PANTHER" id="PTHR42781:SF4">
    <property type="entry name" value="SPERMIDINE_PUTRESCINE IMPORT ATP-BINDING PROTEIN POTA"/>
    <property type="match status" value="1"/>
</dbReference>
<evidence type="ECO:0000259" key="5">
    <source>
        <dbReference type="PROSITE" id="PS50893"/>
    </source>
</evidence>
<gene>
    <name evidence="6" type="ORF">G3A50_03610</name>
</gene>
<dbReference type="FunFam" id="3.40.50.300:FF:000425">
    <property type="entry name" value="Probable ABC transporter, ATP-binding subunit"/>
    <property type="match status" value="1"/>
</dbReference>
<dbReference type="GO" id="GO:0016887">
    <property type="term" value="F:ATP hydrolysis activity"/>
    <property type="evidence" value="ECO:0007669"/>
    <property type="project" value="InterPro"/>
</dbReference>
<keyword evidence="7" id="KW-1185">Reference proteome</keyword>
<dbReference type="GO" id="GO:0005524">
    <property type="term" value="F:ATP binding"/>
    <property type="evidence" value="ECO:0007669"/>
    <property type="project" value="UniProtKB-KW"/>
</dbReference>
<evidence type="ECO:0000256" key="3">
    <source>
        <dbReference type="ARBA" id="ARBA00022741"/>
    </source>
</evidence>
<dbReference type="InterPro" id="IPR027417">
    <property type="entry name" value="P-loop_NTPase"/>
</dbReference>
<keyword evidence="2" id="KW-0813">Transport</keyword>
<dbReference type="Pfam" id="PF00005">
    <property type="entry name" value="ABC_tran"/>
    <property type="match status" value="1"/>
</dbReference>
<dbReference type="PROSITE" id="PS50893">
    <property type="entry name" value="ABC_TRANSPORTER_2"/>
    <property type="match status" value="1"/>
</dbReference>
<dbReference type="SUPFAM" id="SSF50331">
    <property type="entry name" value="MOP-like"/>
    <property type="match status" value="1"/>
</dbReference>
<dbReference type="Gene3D" id="2.40.50.100">
    <property type="match status" value="1"/>
</dbReference>
<keyword evidence="4 6" id="KW-0067">ATP-binding</keyword>
<dbReference type="InterPro" id="IPR008995">
    <property type="entry name" value="Mo/tungstate-bd_C_term_dom"/>
</dbReference>
<reference evidence="6 7" key="1">
    <citation type="submission" date="2020-02" db="EMBL/GenBank/DDBJ databases">
        <authorList>
            <person name="Li G."/>
        </authorList>
    </citation>
    <scope>NUCLEOTIDE SEQUENCE [LARGE SCALE GENOMIC DNA]</scope>
    <source>
        <strain evidence="6 7">DSM 102029</strain>
    </source>
</reference>
<dbReference type="RefSeq" id="WP_163073986.1">
    <property type="nucleotide sequence ID" value="NZ_CP048630.1"/>
</dbReference>
<dbReference type="AlphaFoldDB" id="A0A6P1YI09"/>
<keyword evidence="3" id="KW-0547">Nucleotide-binding</keyword>
<dbReference type="EMBL" id="CP048630">
    <property type="protein sequence ID" value="QIB32899.1"/>
    <property type="molecule type" value="Genomic_DNA"/>
</dbReference>
<accession>A0A6P1YI09</accession>
<evidence type="ECO:0000256" key="1">
    <source>
        <dbReference type="ARBA" id="ARBA00005417"/>
    </source>
</evidence>
<dbReference type="KEGG" id="apra:G3A50_03610"/>
<dbReference type="GO" id="GO:0015697">
    <property type="term" value="P:quaternary ammonium group transport"/>
    <property type="evidence" value="ECO:0007669"/>
    <property type="project" value="UniProtKB-ARBA"/>
</dbReference>
<sequence>MNFYSPATGIVLDAPVATDQPPRLELRDLRKRLGDTAAVNGIDLQVAAGESVVLLGPSGCGKTTTLRMVAGFLQPEGGEIHLDGVLASNASFALPPEKRHLGMVFQTYAVWPHKTVAENVGYGLVVAGKKRAEIDREVAAVLDLVQLGDLARRYPSELSGGQQQRVALARALATKPSLLLLDEPLSNLDASLRQEMRFELRALQKRIGITTLYVTHDQDEALVLADRVVVMNKGRIEQVGTPEEVYRTPASRFVGNFVGTANLLEGTIVTVDRAAGRVSVALDAGDIATARASAGWLATAAPGQHATLLLRPEDIRFDRPQKPDQQTGLNVQFGSAAFLGSRYELQLTAKDTPLRVQSRTPGTFTDGHARLWFRPDSAWVVA</sequence>
<feature type="domain" description="ABC transporter" evidence="5">
    <location>
        <begin position="24"/>
        <end position="258"/>
    </location>
</feature>
<evidence type="ECO:0000313" key="7">
    <source>
        <dbReference type="Proteomes" id="UP000464751"/>
    </source>
</evidence>
<dbReference type="InterPro" id="IPR050093">
    <property type="entry name" value="ABC_SmlMolc_Importer"/>
</dbReference>
<protein>
    <submittedName>
        <fullName evidence="6">ABC transporter ATP-binding protein</fullName>
    </submittedName>
</protein>
<dbReference type="Gene3D" id="3.40.50.300">
    <property type="entry name" value="P-loop containing nucleotide triphosphate hydrolases"/>
    <property type="match status" value="1"/>
</dbReference>
<evidence type="ECO:0000313" key="6">
    <source>
        <dbReference type="EMBL" id="QIB32899.1"/>
    </source>
</evidence>
<dbReference type="InterPro" id="IPR003439">
    <property type="entry name" value="ABC_transporter-like_ATP-bd"/>
</dbReference>
<name>A0A6P1YI09_9HYPH</name>
<dbReference type="SMART" id="SM00382">
    <property type="entry name" value="AAA"/>
    <property type="match status" value="1"/>
</dbReference>
<comment type="similarity">
    <text evidence="1">Belongs to the ABC transporter superfamily.</text>
</comment>
<evidence type="ECO:0000256" key="2">
    <source>
        <dbReference type="ARBA" id="ARBA00022448"/>
    </source>
</evidence>
<dbReference type="SUPFAM" id="SSF52540">
    <property type="entry name" value="P-loop containing nucleoside triphosphate hydrolases"/>
    <property type="match status" value="1"/>
</dbReference>
<evidence type="ECO:0000256" key="4">
    <source>
        <dbReference type="ARBA" id="ARBA00022840"/>
    </source>
</evidence>
<proteinExistence type="inferred from homology"/>
<dbReference type="InterPro" id="IPR003593">
    <property type="entry name" value="AAA+_ATPase"/>
</dbReference>
<dbReference type="PROSITE" id="PS00211">
    <property type="entry name" value="ABC_TRANSPORTER_1"/>
    <property type="match status" value="1"/>
</dbReference>
<dbReference type="PANTHER" id="PTHR42781">
    <property type="entry name" value="SPERMIDINE/PUTRESCINE IMPORT ATP-BINDING PROTEIN POTA"/>
    <property type="match status" value="1"/>
</dbReference>
<dbReference type="InterPro" id="IPR017871">
    <property type="entry name" value="ABC_transporter-like_CS"/>
</dbReference>
<organism evidence="6 7">
    <name type="scientific">Ancylobacter pratisalsi</name>
    <dbReference type="NCBI Taxonomy" id="1745854"/>
    <lineage>
        <taxon>Bacteria</taxon>
        <taxon>Pseudomonadati</taxon>
        <taxon>Pseudomonadota</taxon>
        <taxon>Alphaproteobacteria</taxon>
        <taxon>Hyphomicrobiales</taxon>
        <taxon>Xanthobacteraceae</taxon>
        <taxon>Ancylobacter</taxon>
    </lineage>
</organism>
<dbReference type="Proteomes" id="UP000464751">
    <property type="component" value="Chromosome"/>
</dbReference>